<evidence type="ECO:0000256" key="7">
    <source>
        <dbReference type="ARBA" id="ARBA00023136"/>
    </source>
</evidence>
<organism evidence="11 12">
    <name type="scientific">Prauserella alba</name>
    <dbReference type="NCBI Taxonomy" id="176898"/>
    <lineage>
        <taxon>Bacteria</taxon>
        <taxon>Bacillati</taxon>
        <taxon>Actinomycetota</taxon>
        <taxon>Actinomycetes</taxon>
        <taxon>Pseudonocardiales</taxon>
        <taxon>Pseudonocardiaceae</taxon>
        <taxon>Prauserella</taxon>
    </lineage>
</organism>
<gene>
    <name evidence="11" type="primary">proP_2</name>
    <name evidence="11" type="ORF">GCM10009675_33430</name>
</gene>
<dbReference type="InterPro" id="IPR036259">
    <property type="entry name" value="MFS_trans_sf"/>
</dbReference>
<feature type="transmembrane region" description="Helical" evidence="9">
    <location>
        <begin position="167"/>
        <end position="190"/>
    </location>
</feature>
<dbReference type="PANTHER" id="PTHR43528:SF1">
    <property type="entry name" value="ALPHA-KETOGLUTARATE PERMEASE"/>
    <property type="match status" value="1"/>
</dbReference>
<dbReference type="PROSITE" id="PS50850">
    <property type="entry name" value="MFS"/>
    <property type="match status" value="1"/>
</dbReference>
<comment type="subcellular location">
    <subcellularLocation>
        <location evidence="1">Cell membrane</location>
        <topology evidence="1">Multi-pass membrane protein</topology>
    </subcellularLocation>
</comment>
<feature type="region of interest" description="Disordered" evidence="8">
    <location>
        <begin position="451"/>
        <end position="477"/>
    </location>
</feature>
<comment type="caution">
    <text evidence="11">The sequence shown here is derived from an EMBL/GenBank/DDBJ whole genome shotgun (WGS) entry which is preliminary data.</text>
</comment>
<keyword evidence="2" id="KW-0813">Transport</keyword>
<dbReference type="InterPro" id="IPR020846">
    <property type="entry name" value="MFS_dom"/>
</dbReference>
<feature type="transmembrane region" description="Helical" evidence="9">
    <location>
        <begin position="253"/>
        <end position="274"/>
    </location>
</feature>
<keyword evidence="5" id="KW-0769">Symport</keyword>
<dbReference type="Pfam" id="PF00083">
    <property type="entry name" value="Sugar_tr"/>
    <property type="match status" value="1"/>
</dbReference>
<name>A0ABP4G1H1_9PSEU</name>
<evidence type="ECO:0000313" key="11">
    <source>
        <dbReference type="EMBL" id="GAA1210185.1"/>
    </source>
</evidence>
<dbReference type="PANTHER" id="PTHR43528">
    <property type="entry name" value="ALPHA-KETOGLUTARATE PERMEASE"/>
    <property type="match status" value="1"/>
</dbReference>
<keyword evidence="12" id="KW-1185">Reference proteome</keyword>
<keyword evidence="6 9" id="KW-1133">Transmembrane helix</keyword>
<feature type="transmembrane region" description="Helical" evidence="9">
    <location>
        <begin position="329"/>
        <end position="346"/>
    </location>
</feature>
<dbReference type="RefSeq" id="WP_253859186.1">
    <property type="nucleotide sequence ID" value="NZ_BAAALM010000012.1"/>
</dbReference>
<feature type="domain" description="Major facilitator superfamily (MFS) profile" evidence="10">
    <location>
        <begin position="26"/>
        <end position="445"/>
    </location>
</feature>
<sequence length="477" mass="50920">MTDKSRRPRRGLTPPVVQEERTVRRATGAAAVGNVAEWYDFGIYSYLAAVVLDRVFFPDLGQWSAVFTLGAFAAAFVMRPLGGLIFGRLGDRYGRTKVLSATILLMAVATVLLGLVPSYGAAGMLAPVLVLIIRMLQGFSAGGEYVGALTLMAEYAPDRRRGFFGSWLEFSTITGYTLGASTCGAVIALLPDDQLIAWGWRVPFMLALPLGIAGLYLRMRLEDTPAFRQQMERSPALATMSTRRAVQIVRRHYRTAALVAAGVVVAWNVTNYVLTNYVPTYLTGTLPRYGESGTTSGIATGLQVAVMLVMLCAIVSVGRLSDRIGRKPVLMTGSVALVLLGLPAVWLLRTGIAGQIVGLLIIGMCLMCFAAVSPSTLPALFPTMIRYSSLAVIFNLSVSLFAGTAPTIIEAAVTATGNLDWPGYYLIGAGIIGIVATHFLREHAGKPLDGAAPLTSSAELPPPPLSEDGVPLEPPRH</sequence>
<evidence type="ECO:0000256" key="3">
    <source>
        <dbReference type="ARBA" id="ARBA00022475"/>
    </source>
</evidence>
<evidence type="ECO:0000256" key="1">
    <source>
        <dbReference type="ARBA" id="ARBA00004651"/>
    </source>
</evidence>
<evidence type="ECO:0000259" key="10">
    <source>
        <dbReference type="PROSITE" id="PS50850"/>
    </source>
</evidence>
<feature type="transmembrane region" description="Helical" evidence="9">
    <location>
        <begin position="38"/>
        <end position="57"/>
    </location>
</feature>
<keyword evidence="4 9" id="KW-0812">Transmembrane</keyword>
<feature type="transmembrane region" description="Helical" evidence="9">
    <location>
        <begin position="63"/>
        <end position="86"/>
    </location>
</feature>
<protein>
    <submittedName>
        <fullName evidence="11">Glycine betaine/L-proline transporter ProP</fullName>
    </submittedName>
</protein>
<dbReference type="SUPFAM" id="SSF103473">
    <property type="entry name" value="MFS general substrate transporter"/>
    <property type="match status" value="1"/>
</dbReference>
<evidence type="ECO:0000256" key="6">
    <source>
        <dbReference type="ARBA" id="ARBA00022989"/>
    </source>
</evidence>
<dbReference type="InterPro" id="IPR005828">
    <property type="entry name" value="MFS_sugar_transport-like"/>
</dbReference>
<feature type="transmembrane region" description="Helical" evidence="9">
    <location>
        <begin position="98"/>
        <end position="119"/>
    </location>
</feature>
<feature type="transmembrane region" description="Helical" evidence="9">
    <location>
        <begin position="125"/>
        <end position="146"/>
    </location>
</feature>
<dbReference type="InterPro" id="IPR051084">
    <property type="entry name" value="H+-coupled_symporters"/>
</dbReference>
<feature type="transmembrane region" description="Helical" evidence="9">
    <location>
        <begin position="294"/>
        <end position="317"/>
    </location>
</feature>
<evidence type="ECO:0000256" key="8">
    <source>
        <dbReference type="SAM" id="MobiDB-lite"/>
    </source>
</evidence>
<dbReference type="EMBL" id="BAAALM010000012">
    <property type="protein sequence ID" value="GAA1210185.1"/>
    <property type="molecule type" value="Genomic_DNA"/>
</dbReference>
<feature type="transmembrane region" description="Helical" evidence="9">
    <location>
        <begin position="421"/>
        <end position="440"/>
    </location>
</feature>
<proteinExistence type="predicted"/>
<evidence type="ECO:0000256" key="9">
    <source>
        <dbReference type="SAM" id="Phobius"/>
    </source>
</evidence>
<dbReference type="InterPro" id="IPR005829">
    <property type="entry name" value="Sugar_transporter_CS"/>
</dbReference>
<feature type="transmembrane region" description="Helical" evidence="9">
    <location>
        <begin position="384"/>
        <end position="409"/>
    </location>
</feature>
<feature type="transmembrane region" description="Helical" evidence="9">
    <location>
        <begin position="352"/>
        <end position="372"/>
    </location>
</feature>
<evidence type="ECO:0000313" key="12">
    <source>
        <dbReference type="Proteomes" id="UP001500467"/>
    </source>
</evidence>
<evidence type="ECO:0000256" key="4">
    <source>
        <dbReference type="ARBA" id="ARBA00022692"/>
    </source>
</evidence>
<dbReference type="Gene3D" id="1.20.1250.20">
    <property type="entry name" value="MFS general substrate transporter like domains"/>
    <property type="match status" value="1"/>
</dbReference>
<dbReference type="PROSITE" id="PS00217">
    <property type="entry name" value="SUGAR_TRANSPORT_2"/>
    <property type="match status" value="1"/>
</dbReference>
<accession>A0ABP4G1H1</accession>
<dbReference type="PROSITE" id="PS00216">
    <property type="entry name" value="SUGAR_TRANSPORT_1"/>
    <property type="match status" value="1"/>
</dbReference>
<dbReference type="Proteomes" id="UP001500467">
    <property type="component" value="Unassembled WGS sequence"/>
</dbReference>
<feature type="transmembrane region" description="Helical" evidence="9">
    <location>
        <begin position="196"/>
        <end position="217"/>
    </location>
</feature>
<evidence type="ECO:0000256" key="5">
    <source>
        <dbReference type="ARBA" id="ARBA00022847"/>
    </source>
</evidence>
<evidence type="ECO:0000256" key="2">
    <source>
        <dbReference type="ARBA" id="ARBA00022448"/>
    </source>
</evidence>
<reference evidence="12" key="1">
    <citation type="journal article" date="2019" name="Int. J. Syst. Evol. Microbiol.">
        <title>The Global Catalogue of Microorganisms (GCM) 10K type strain sequencing project: providing services to taxonomists for standard genome sequencing and annotation.</title>
        <authorList>
            <consortium name="The Broad Institute Genomics Platform"/>
            <consortium name="The Broad Institute Genome Sequencing Center for Infectious Disease"/>
            <person name="Wu L."/>
            <person name="Ma J."/>
        </authorList>
    </citation>
    <scope>NUCLEOTIDE SEQUENCE [LARGE SCALE GENOMIC DNA]</scope>
    <source>
        <strain evidence="12">JCM 13022</strain>
    </source>
</reference>
<keyword evidence="7 9" id="KW-0472">Membrane</keyword>
<keyword evidence="3" id="KW-1003">Cell membrane</keyword>